<dbReference type="Gene3D" id="2.40.350.10">
    <property type="entry name" value="SO1590-like"/>
    <property type="match status" value="1"/>
</dbReference>
<organism evidence="1 2">
    <name type="scientific">Nostocoides australiense Ben110</name>
    <dbReference type="NCBI Taxonomy" id="1193182"/>
    <lineage>
        <taxon>Bacteria</taxon>
        <taxon>Bacillati</taxon>
        <taxon>Actinomycetota</taxon>
        <taxon>Actinomycetes</taxon>
        <taxon>Micrococcales</taxon>
        <taxon>Intrasporangiaceae</taxon>
        <taxon>Nostocoides</taxon>
    </lineage>
</organism>
<protein>
    <recommendedName>
        <fullName evidence="3">DUF3224 domain-containing protein</fullName>
    </recommendedName>
</protein>
<sequence length="128" mass="13466">MAAYESTAEFTIEMTPVEGPLQGTSRFDFTKVWTGAMEGRGAGVMLSGGDPNVGEAGYVALERFEGTVDGRCGCFELQQFGLMSGGEGSLSYAVVPGSGTRDLAGIQGTIDLNTSNGHHVTFRYTLPD</sequence>
<evidence type="ECO:0000313" key="2">
    <source>
        <dbReference type="Proteomes" id="UP000035763"/>
    </source>
</evidence>
<reference evidence="1 2" key="1">
    <citation type="journal article" date="2013" name="ISME J.">
        <title>A metabolic model for members of the genus Tetrasphaera involved in enhanced biological phosphorus removal.</title>
        <authorList>
            <person name="Kristiansen R."/>
            <person name="Nguyen H.T.T."/>
            <person name="Saunders A.M."/>
            <person name="Nielsen J.L."/>
            <person name="Wimmer R."/>
            <person name="Le V.Q."/>
            <person name="McIlroy S.J."/>
            <person name="Petrovski S."/>
            <person name="Seviour R.J."/>
            <person name="Calteau A."/>
            <person name="Nielsen K.L."/>
            <person name="Nielsen P.H."/>
        </authorList>
    </citation>
    <scope>NUCLEOTIDE SEQUENCE [LARGE SCALE GENOMIC DNA]</scope>
    <source>
        <strain evidence="1 2">Ben110</strain>
    </source>
</reference>
<dbReference type="InterPro" id="IPR021607">
    <property type="entry name" value="DUF3224"/>
</dbReference>
<dbReference type="Pfam" id="PF11528">
    <property type="entry name" value="DUF3224"/>
    <property type="match status" value="1"/>
</dbReference>
<dbReference type="STRING" id="1193182.BN11_650005"/>
<keyword evidence="2" id="KW-1185">Reference proteome</keyword>
<proteinExistence type="predicted"/>
<gene>
    <name evidence="1" type="ORF">BN11_650005</name>
</gene>
<dbReference type="OrthoDB" id="882224at2"/>
<dbReference type="EMBL" id="CAJA01000491">
    <property type="protein sequence ID" value="CCH75332.1"/>
    <property type="molecule type" value="Genomic_DNA"/>
</dbReference>
<comment type="caution">
    <text evidence="1">The sequence shown here is derived from an EMBL/GenBank/DDBJ whole genome shotgun (WGS) entry which is preliminary data.</text>
</comment>
<dbReference type="Proteomes" id="UP000035763">
    <property type="component" value="Unassembled WGS sequence"/>
</dbReference>
<dbReference type="InterPro" id="IPR023159">
    <property type="entry name" value="SO1590-like_sf"/>
</dbReference>
<dbReference type="AlphaFoldDB" id="W6K1I7"/>
<dbReference type="SUPFAM" id="SSF159238">
    <property type="entry name" value="SO1590-like"/>
    <property type="match status" value="1"/>
</dbReference>
<accession>W6K1I7</accession>
<evidence type="ECO:0008006" key="3">
    <source>
        <dbReference type="Google" id="ProtNLM"/>
    </source>
</evidence>
<name>W6K1I7_9MICO</name>
<evidence type="ECO:0000313" key="1">
    <source>
        <dbReference type="EMBL" id="CCH75332.1"/>
    </source>
</evidence>